<dbReference type="PANTHER" id="PTHR33823">
    <property type="entry name" value="RNA POLYMERASE-BINDING TRANSCRIPTION FACTOR DKSA-RELATED"/>
    <property type="match status" value="1"/>
</dbReference>
<dbReference type="InterPro" id="IPR020458">
    <property type="entry name" value="Znf_DskA_TraR_CS"/>
</dbReference>
<dbReference type="PANTHER" id="PTHR33823:SF4">
    <property type="entry name" value="GENERAL STRESS PROTEIN 16O"/>
    <property type="match status" value="1"/>
</dbReference>
<keyword evidence="1" id="KW-0479">Metal-binding</keyword>
<keyword evidence="7" id="KW-1185">Reference proteome</keyword>
<dbReference type="InterPro" id="IPR037187">
    <property type="entry name" value="DnaK_N"/>
</dbReference>
<dbReference type="PROSITE" id="PS01102">
    <property type="entry name" value="ZF_DKSA_1"/>
    <property type="match status" value="1"/>
</dbReference>
<sequence>MMGKQSSGTVLSSSQRAAMRDLLTADRERTVTQITALTRDWDDLVDSSALVANDDEHDPEGATIAFERSHLQALLDRARAHLDDLDEMFRRLHLGTYGVCDDCGRPIALGRLKARPSARTCIECAERGR</sequence>
<gene>
    <name evidence="6" type="ORF">GCM10022252_53030</name>
</gene>
<dbReference type="InterPro" id="IPR000962">
    <property type="entry name" value="Znf_DskA_TraR"/>
</dbReference>
<dbReference type="SUPFAM" id="SSF57716">
    <property type="entry name" value="Glucocorticoid receptor-like (DNA-binding domain)"/>
    <property type="match status" value="1"/>
</dbReference>
<evidence type="ECO:0000256" key="1">
    <source>
        <dbReference type="ARBA" id="ARBA00022723"/>
    </source>
</evidence>
<evidence type="ECO:0000259" key="5">
    <source>
        <dbReference type="Pfam" id="PF01258"/>
    </source>
</evidence>
<reference evidence="7" key="1">
    <citation type="journal article" date="2019" name="Int. J. Syst. Evol. Microbiol.">
        <title>The Global Catalogue of Microorganisms (GCM) 10K type strain sequencing project: providing services to taxonomists for standard genome sequencing and annotation.</title>
        <authorList>
            <consortium name="The Broad Institute Genomics Platform"/>
            <consortium name="The Broad Institute Genome Sequencing Center for Infectious Disease"/>
            <person name="Wu L."/>
            <person name="Ma J."/>
        </authorList>
    </citation>
    <scope>NUCLEOTIDE SEQUENCE [LARGE SCALE GENOMIC DNA]</scope>
    <source>
        <strain evidence="7">JCM 17388</strain>
    </source>
</reference>
<comment type="caution">
    <text evidence="6">The sequence shown here is derived from an EMBL/GenBank/DDBJ whole genome shotgun (WGS) entry which is preliminary data.</text>
</comment>
<dbReference type="PROSITE" id="PS51128">
    <property type="entry name" value="ZF_DKSA_2"/>
    <property type="match status" value="1"/>
</dbReference>
<proteinExistence type="predicted"/>
<evidence type="ECO:0000256" key="2">
    <source>
        <dbReference type="ARBA" id="ARBA00022771"/>
    </source>
</evidence>
<dbReference type="Gene3D" id="1.20.120.910">
    <property type="entry name" value="DksA, coiled-coil domain"/>
    <property type="match status" value="1"/>
</dbReference>
<dbReference type="SUPFAM" id="SSF109635">
    <property type="entry name" value="DnaK suppressor protein DksA, alpha-hairpin domain"/>
    <property type="match status" value="1"/>
</dbReference>
<evidence type="ECO:0000256" key="3">
    <source>
        <dbReference type="ARBA" id="ARBA00022833"/>
    </source>
</evidence>
<evidence type="ECO:0000256" key="4">
    <source>
        <dbReference type="PROSITE-ProRule" id="PRU00510"/>
    </source>
</evidence>
<keyword evidence="3" id="KW-0862">Zinc</keyword>
<feature type="zinc finger region" description="dksA C4-type" evidence="4">
    <location>
        <begin position="100"/>
        <end position="124"/>
    </location>
</feature>
<dbReference type="Proteomes" id="UP001501251">
    <property type="component" value="Unassembled WGS sequence"/>
</dbReference>
<keyword evidence="2" id="KW-0863">Zinc-finger</keyword>
<dbReference type="EMBL" id="BAABAQ010000010">
    <property type="protein sequence ID" value="GAA4200176.1"/>
    <property type="molecule type" value="Genomic_DNA"/>
</dbReference>
<name>A0ABP8B808_9ACTN</name>
<evidence type="ECO:0000313" key="6">
    <source>
        <dbReference type="EMBL" id="GAA4200176.1"/>
    </source>
</evidence>
<organism evidence="6 7">
    <name type="scientific">Streptosporangium oxazolinicum</name>
    <dbReference type="NCBI Taxonomy" id="909287"/>
    <lineage>
        <taxon>Bacteria</taxon>
        <taxon>Bacillati</taxon>
        <taxon>Actinomycetota</taxon>
        <taxon>Actinomycetes</taxon>
        <taxon>Streptosporangiales</taxon>
        <taxon>Streptosporangiaceae</taxon>
        <taxon>Streptosporangium</taxon>
    </lineage>
</organism>
<protein>
    <submittedName>
        <fullName evidence="6">TraR/DksA C4-type zinc finger protein</fullName>
    </submittedName>
</protein>
<dbReference type="Pfam" id="PF01258">
    <property type="entry name" value="zf-dskA_traR"/>
    <property type="match status" value="1"/>
</dbReference>
<evidence type="ECO:0000313" key="7">
    <source>
        <dbReference type="Proteomes" id="UP001501251"/>
    </source>
</evidence>
<accession>A0ABP8B808</accession>
<feature type="domain" description="Zinc finger DksA/TraR C4-type" evidence="5">
    <location>
        <begin position="95"/>
        <end position="127"/>
    </location>
</feature>